<dbReference type="GO" id="GO:0005524">
    <property type="term" value="F:ATP binding"/>
    <property type="evidence" value="ECO:0007669"/>
    <property type="project" value="InterPro"/>
</dbReference>
<dbReference type="GO" id="GO:0005737">
    <property type="term" value="C:cytoplasm"/>
    <property type="evidence" value="ECO:0007669"/>
    <property type="project" value="TreeGrafter"/>
</dbReference>
<name>A0A9D7LJZ5_9RHOO</name>
<evidence type="ECO:0000259" key="2">
    <source>
        <dbReference type="PROSITE" id="PS50042"/>
    </source>
</evidence>
<dbReference type="Gene3D" id="1.10.510.10">
    <property type="entry name" value="Transferase(Phosphotransferase) domain 1"/>
    <property type="match status" value="1"/>
</dbReference>
<feature type="domain" description="Cyclic nucleotide-binding" evidence="2">
    <location>
        <begin position="298"/>
        <end position="396"/>
    </location>
</feature>
<dbReference type="PANTHER" id="PTHR24348">
    <property type="entry name" value="SERINE/THREONINE-PROTEIN KINASE UNC-51-RELATED"/>
    <property type="match status" value="1"/>
</dbReference>
<dbReference type="SMART" id="SM00220">
    <property type="entry name" value="S_TKc"/>
    <property type="match status" value="1"/>
</dbReference>
<dbReference type="Pfam" id="PF00069">
    <property type="entry name" value="Pkinase"/>
    <property type="match status" value="1"/>
</dbReference>
<dbReference type="SUPFAM" id="SSF51206">
    <property type="entry name" value="cAMP-binding domain-like"/>
    <property type="match status" value="1"/>
</dbReference>
<dbReference type="InterPro" id="IPR000719">
    <property type="entry name" value="Prot_kinase_dom"/>
</dbReference>
<dbReference type="SMART" id="SM00100">
    <property type="entry name" value="cNMP"/>
    <property type="match status" value="1"/>
</dbReference>
<keyword evidence="3" id="KW-0808">Transferase</keyword>
<organism evidence="3 4">
    <name type="scientific">Candidatus Dechloromonas phosphorivorans</name>
    <dbReference type="NCBI Taxonomy" id="2899244"/>
    <lineage>
        <taxon>Bacteria</taxon>
        <taxon>Pseudomonadati</taxon>
        <taxon>Pseudomonadota</taxon>
        <taxon>Betaproteobacteria</taxon>
        <taxon>Rhodocyclales</taxon>
        <taxon>Azonexaceae</taxon>
        <taxon>Dechloromonas</taxon>
    </lineage>
</organism>
<dbReference type="CDD" id="cd14014">
    <property type="entry name" value="STKc_PknB_like"/>
    <property type="match status" value="1"/>
</dbReference>
<dbReference type="InterPro" id="IPR018488">
    <property type="entry name" value="cNMP-bd_CS"/>
</dbReference>
<feature type="domain" description="Protein kinase" evidence="1">
    <location>
        <begin position="8"/>
        <end position="269"/>
    </location>
</feature>
<dbReference type="EMBL" id="JADKBR010000001">
    <property type="protein sequence ID" value="MBK8889225.1"/>
    <property type="molecule type" value="Genomic_DNA"/>
</dbReference>
<dbReference type="AlphaFoldDB" id="A0A9D7LJZ5"/>
<dbReference type="GO" id="GO:0004674">
    <property type="term" value="F:protein serine/threonine kinase activity"/>
    <property type="evidence" value="ECO:0007669"/>
    <property type="project" value="InterPro"/>
</dbReference>
<dbReference type="Pfam" id="PF00027">
    <property type="entry name" value="cNMP_binding"/>
    <property type="match status" value="1"/>
</dbReference>
<sequence>MKSKLGKYELLRKIGDGPMSTVYLGRDLFARRDVAIKVTSPDILRDPVKGKLYSSLFLNEASLMGKLSHPHIVQIYDAVVAEDVCYIVMEYVAGGTLEEHVHPGNLLPVDRVVELVFKCTRALDFAYGLGITHRDLKPANVLRAGASDIKISDFGAAIVKSAGLERTQINGNGSPAYMSPQQIVGQSLDHRADIFSLGVLLHQLLTGELPFAAKDNQEMRAEIVKGEPTKPSVHRPGLPPVLDEIVGRAIARHLGARYPTWQSFANDLAQVICNRRLKTLPSEFADTEKFATLRALPFFSDFTDIEIWEALHFADWQHVPPGTMIMGDGNPGNFFCFVADGELAVSKNGTRLTTLTKGECFGEMAIIRRHSHIRSADVVAETEADIITIRGEALEKASESCRMHFYQGFLDVLANRLSLSNQQLAAI</sequence>
<accession>A0A9D7LJZ5</accession>
<evidence type="ECO:0000259" key="1">
    <source>
        <dbReference type="PROSITE" id="PS50011"/>
    </source>
</evidence>
<dbReference type="PROSITE" id="PS50042">
    <property type="entry name" value="CNMP_BINDING_3"/>
    <property type="match status" value="1"/>
</dbReference>
<dbReference type="Proteomes" id="UP000808146">
    <property type="component" value="Unassembled WGS sequence"/>
</dbReference>
<dbReference type="Gene3D" id="2.60.120.10">
    <property type="entry name" value="Jelly Rolls"/>
    <property type="match status" value="1"/>
</dbReference>
<dbReference type="InterPro" id="IPR018490">
    <property type="entry name" value="cNMP-bd_dom_sf"/>
</dbReference>
<dbReference type="InterPro" id="IPR045269">
    <property type="entry name" value="Atg1-like"/>
</dbReference>
<evidence type="ECO:0000313" key="4">
    <source>
        <dbReference type="Proteomes" id="UP000808146"/>
    </source>
</evidence>
<dbReference type="InterPro" id="IPR014710">
    <property type="entry name" value="RmlC-like_jellyroll"/>
</dbReference>
<dbReference type="InterPro" id="IPR011009">
    <property type="entry name" value="Kinase-like_dom_sf"/>
</dbReference>
<dbReference type="Gene3D" id="3.30.200.20">
    <property type="entry name" value="Phosphorylase Kinase, domain 1"/>
    <property type="match status" value="1"/>
</dbReference>
<evidence type="ECO:0000313" key="3">
    <source>
        <dbReference type="EMBL" id="MBK8889225.1"/>
    </source>
</evidence>
<dbReference type="PROSITE" id="PS00889">
    <property type="entry name" value="CNMP_BINDING_2"/>
    <property type="match status" value="1"/>
</dbReference>
<dbReference type="CDD" id="cd00038">
    <property type="entry name" value="CAP_ED"/>
    <property type="match status" value="1"/>
</dbReference>
<reference evidence="3" key="1">
    <citation type="submission" date="2020-10" db="EMBL/GenBank/DDBJ databases">
        <title>Connecting structure to function with the recovery of over 1000 high-quality activated sludge metagenome-assembled genomes encoding full-length rRNA genes using long-read sequencing.</title>
        <authorList>
            <person name="Singleton C.M."/>
            <person name="Petriglieri F."/>
            <person name="Kristensen J.M."/>
            <person name="Kirkegaard R.H."/>
            <person name="Michaelsen T.Y."/>
            <person name="Andersen M.H."/>
            <person name="Karst S.M."/>
            <person name="Dueholm M.S."/>
            <person name="Nielsen P.H."/>
            <person name="Albertsen M."/>
        </authorList>
    </citation>
    <scope>NUCLEOTIDE SEQUENCE</scope>
    <source>
        <strain evidence="3">OdNE_18-Q3-R46-58_BAT3C.305</strain>
    </source>
</reference>
<dbReference type="InterPro" id="IPR000595">
    <property type="entry name" value="cNMP-bd_dom"/>
</dbReference>
<gene>
    <name evidence="3" type="ORF">IPN75_01995</name>
</gene>
<dbReference type="SUPFAM" id="SSF56112">
    <property type="entry name" value="Protein kinase-like (PK-like)"/>
    <property type="match status" value="1"/>
</dbReference>
<protein>
    <submittedName>
        <fullName evidence="3">Protein kinase</fullName>
    </submittedName>
</protein>
<keyword evidence="3" id="KW-0418">Kinase</keyword>
<dbReference type="PANTHER" id="PTHR24348:SF68">
    <property type="entry name" value="SERINE_THREONINE-PROTEIN KINASE ATG1C"/>
    <property type="match status" value="1"/>
</dbReference>
<proteinExistence type="predicted"/>
<comment type="caution">
    <text evidence="3">The sequence shown here is derived from an EMBL/GenBank/DDBJ whole genome shotgun (WGS) entry which is preliminary data.</text>
</comment>
<dbReference type="PROSITE" id="PS50011">
    <property type="entry name" value="PROTEIN_KINASE_DOM"/>
    <property type="match status" value="1"/>
</dbReference>